<gene>
    <name evidence="12" type="ORF">GLP40_28795</name>
</gene>
<dbReference type="Gene3D" id="3.50.50.60">
    <property type="entry name" value="FAD/NAD(P)-binding domain"/>
    <property type="match status" value="1"/>
</dbReference>
<dbReference type="AlphaFoldDB" id="A0A6I3L5E4"/>
<evidence type="ECO:0000313" key="12">
    <source>
        <dbReference type="EMBL" id="MTE16741.1"/>
    </source>
</evidence>
<feature type="binding site" evidence="9">
    <location>
        <position position="16"/>
    </location>
    <ligand>
        <name>FAD</name>
        <dbReference type="ChEBI" id="CHEBI:57692"/>
    </ligand>
</feature>
<comment type="catalytic activity">
    <reaction evidence="8">
        <text>2 reduced [2Fe-2S]-[ferredoxin] + NADP(+) + H(+) = 2 oxidized [2Fe-2S]-[ferredoxin] + NADPH</text>
        <dbReference type="Rhea" id="RHEA:20125"/>
        <dbReference type="Rhea" id="RHEA-COMP:10000"/>
        <dbReference type="Rhea" id="RHEA-COMP:10001"/>
        <dbReference type="ChEBI" id="CHEBI:15378"/>
        <dbReference type="ChEBI" id="CHEBI:33737"/>
        <dbReference type="ChEBI" id="CHEBI:33738"/>
        <dbReference type="ChEBI" id="CHEBI:57783"/>
        <dbReference type="ChEBI" id="CHEBI:58349"/>
        <dbReference type="EC" id="1.18.1.2"/>
    </reaction>
</comment>
<feature type="binding site" evidence="9">
    <location>
        <position position="45"/>
    </location>
    <ligand>
        <name>FAD</name>
        <dbReference type="ChEBI" id="CHEBI:57692"/>
    </ligand>
</feature>
<keyword evidence="5 9" id="KW-0274">FAD</keyword>
<dbReference type="Pfam" id="PF07992">
    <property type="entry name" value="Pyr_redox_2"/>
    <property type="match status" value="1"/>
</dbReference>
<feature type="binding site" evidence="9">
    <location>
        <position position="353"/>
    </location>
    <ligand>
        <name>FAD</name>
        <dbReference type="ChEBI" id="CHEBI:57692"/>
    </ligand>
</feature>
<evidence type="ECO:0000256" key="7">
    <source>
        <dbReference type="ARBA" id="ARBA00023002"/>
    </source>
</evidence>
<feature type="binding site" evidence="10">
    <location>
        <begin position="195"/>
        <end position="196"/>
    </location>
    <ligand>
        <name>NADP(+)</name>
        <dbReference type="ChEBI" id="CHEBI:58349"/>
    </ligand>
</feature>
<feature type="domain" description="FAD/NAD(P)-binding" evidence="11">
    <location>
        <begin position="7"/>
        <end position="178"/>
    </location>
</feature>
<feature type="binding site" evidence="10">
    <location>
        <position position="360"/>
    </location>
    <ligand>
        <name>NADP(+)</name>
        <dbReference type="ChEBI" id="CHEBI:58349"/>
    </ligand>
</feature>
<evidence type="ECO:0000256" key="6">
    <source>
        <dbReference type="ARBA" id="ARBA00022857"/>
    </source>
</evidence>
<comment type="cofactor">
    <cofactor evidence="1 9">
        <name>FAD</name>
        <dbReference type="ChEBI" id="CHEBI:57692"/>
    </cofactor>
</comment>
<dbReference type="Proteomes" id="UP000432464">
    <property type="component" value="Unassembled WGS sequence"/>
</dbReference>
<organism evidence="12 13">
    <name type="scientific">Nocardia aurantiaca</name>
    <dbReference type="NCBI Taxonomy" id="2675850"/>
    <lineage>
        <taxon>Bacteria</taxon>
        <taxon>Bacillati</taxon>
        <taxon>Actinomycetota</taxon>
        <taxon>Actinomycetes</taxon>
        <taxon>Mycobacteriales</taxon>
        <taxon>Nocardiaceae</taxon>
        <taxon>Nocardia</taxon>
    </lineage>
</organism>
<reference evidence="12 13" key="1">
    <citation type="submission" date="2019-11" db="EMBL/GenBank/DDBJ databases">
        <title>Nocardia sp. nov. CT2-14 isolated from soil.</title>
        <authorList>
            <person name="Kanchanasin P."/>
            <person name="Tanasupawat S."/>
            <person name="Yuki M."/>
            <person name="Kudo T."/>
        </authorList>
    </citation>
    <scope>NUCLEOTIDE SEQUENCE [LARGE SCALE GENOMIC DNA]</scope>
    <source>
        <strain evidence="12 13">CT2-14</strain>
    </source>
</reference>
<dbReference type="InterPro" id="IPR023753">
    <property type="entry name" value="FAD/NAD-binding_dom"/>
</dbReference>
<accession>A0A6I3L5E4</accession>
<dbReference type="RefSeq" id="WP_328290788.1">
    <property type="nucleotide sequence ID" value="NZ_WMBB01000016.1"/>
</dbReference>
<evidence type="ECO:0000256" key="1">
    <source>
        <dbReference type="ARBA" id="ARBA00001974"/>
    </source>
</evidence>
<dbReference type="PIRSF" id="PIRSF000362">
    <property type="entry name" value="FNR"/>
    <property type="match status" value="1"/>
</dbReference>
<sequence length="445" mass="48677">MTSERLRVAIVGAGPAGIYAADRLIKEIPDVRIDLLERLPAPFGLIRYGVAPDHPRIKGIIRTLHRVLDQPQVRFLGNVDYGIDVDLETLRSNYHAVVFATGALKDRPLRVAGNDLDGSYSTAEFVSWYDGHPDGPRTWPLHARKVAVIGMGNVALDAARMLAKTADELAHTEIPDNVYDGLAANAATEIHVFGRRGPAQAKFSPMELRELDESPNIDVIVDPNDIAYDDASIAARTSSKITDQVAAIIEDYAARGSQGRAHKLVLHFFEEPIEILGNDGAVTALRTERTKLDGTGNAVRTGQFTDWPVEAVYRAIGYLSDELPELPFDTHRGVIPNDEGRIEGLPGVYVTGWVRRGPVGLIGHTRSDSAEVIAGLLADYKAGKFSDEVGPDIVEILDARGHLYTTWDGWHRLDAHERGLGAQRGRERTKVVERADMIAAAQALD</sequence>
<name>A0A6I3L5E4_9NOCA</name>
<dbReference type="EMBL" id="WMBB01000016">
    <property type="protein sequence ID" value="MTE16741.1"/>
    <property type="molecule type" value="Genomic_DNA"/>
</dbReference>
<proteinExistence type="inferred from homology"/>
<dbReference type="InterPro" id="IPR036188">
    <property type="entry name" value="FAD/NAD-bd_sf"/>
</dbReference>
<dbReference type="PRINTS" id="PR00419">
    <property type="entry name" value="ADXRDTASE"/>
</dbReference>
<keyword evidence="4" id="KW-0285">Flavoprotein</keyword>
<evidence type="ECO:0000256" key="8">
    <source>
        <dbReference type="ARBA" id="ARBA00047776"/>
    </source>
</evidence>
<dbReference type="PANTHER" id="PTHR48467:SF1">
    <property type="entry name" value="GLUTAMATE SYNTHASE 1 [NADH], CHLOROPLASTIC-LIKE"/>
    <property type="match status" value="1"/>
</dbReference>
<evidence type="ECO:0000256" key="5">
    <source>
        <dbReference type="ARBA" id="ARBA00022827"/>
    </source>
</evidence>
<dbReference type="SUPFAM" id="SSF51971">
    <property type="entry name" value="Nucleotide-binding domain"/>
    <property type="match status" value="2"/>
</dbReference>
<dbReference type="InterPro" id="IPR021163">
    <property type="entry name" value="Ferredox_Rdtase_adrenod"/>
</dbReference>
<dbReference type="EC" id="1.18.1.2" evidence="3"/>
<evidence type="ECO:0000313" key="13">
    <source>
        <dbReference type="Proteomes" id="UP000432464"/>
    </source>
</evidence>
<keyword evidence="7" id="KW-0560">Oxidoreductase</keyword>
<evidence type="ECO:0000256" key="3">
    <source>
        <dbReference type="ARBA" id="ARBA00013223"/>
    </source>
</evidence>
<comment type="caution">
    <text evidence="12">The sequence shown here is derived from an EMBL/GenBank/DDBJ whole genome shotgun (WGS) entry which is preliminary data.</text>
</comment>
<feature type="binding site" evidence="9">
    <location>
        <begin position="360"/>
        <end position="362"/>
    </location>
    <ligand>
        <name>FAD</name>
        <dbReference type="ChEBI" id="CHEBI:57692"/>
    </ligand>
</feature>
<evidence type="ECO:0000256" key="10">
    <source>
        <dbReference type="PIRSR" id="PIRSR000362-2"/>
    </source>
</evidence>
<feature type="binding site" evidence="10">
    <location>
        <position position="207"/>
    </location>
    <ligand>
        <name>NADP(+)</name>
        <dbReference type="ChEBI" id="CHEBI:58349"/>
    </ligand>
</feature>
<protein>
    <recommendedName>
        <fullName evidence="3">ferredoxin--NADP(+) reductase</fullName>
        <ecNumber evidence="3">1.18.1.2</ecNumber>
    </recommendedName>
</protein>
<dbReference type="InterPro" id="IPR055275">
    <property type="entry name" value="Ferredox_Rdtase"/>
</dbReference>
<dbReference type="Gene3D" id="3.40.50.720">
    <property type="entry name" value="NAD(P)-binding Rossmann-like Domain"/>
    <property type="match status" value="1"/>
</dbReference>
<evidence type="ECO:0000256" key="9">
    <source>
        <dbReference type="PIRSR" id="PIRSR000362-1"/>
    </source>
</evidence>
<evidence type="ECO:0000256" key="2">
    <source>
        <dbReference type="ARBA" id="ARBA00008312"/>
    </source>
</evidence>
<feature type="binding site" evidence="9">
    <location>
        <position position="37"/>
    </location>
    <ligand>
        <name>FAD</name>
        <dbReference type="ChEBI" id="CHEBI:57692"/>
    </ligand>
</feature>
<dbReference type="GO" id="GO:0004324">
    <property type="term" value="F:ferredoxin-NADP+ reductase activity"/>
    <property type="evidence" value="ECO:0007669"/>
    <property type="project" value="UniProtKB-EC"/>
</dbReference>
<keyword evidence="13" id="KW-1185">Reference proteome</keyword>
<keyword evidence="6 10" id="KW-0521">NADP</keyword>
<evidence type="ECO:0000256" key="4">
    <source>
        <dbReference type="ARBA" id="ARBA00022630"/>
    </source>
</evidence>
<comment type="similarity">
    <text evidence="2">Belongs to the ferredoxin--NADP reductase type 1 family.</text>
</comment>
<dbReference type="PANTHER" id="PTHR48467">
    <property type="entry name" value="GLUTAMATE SYNTHASE 1 [NADH], CHLOROPLASTIC-LIKE"/>
    <property type="match status" value="1"/>
</dbReference>
<evidence type="ECO:0000259" key="11">
    <source>
        <dbReference type="Pfam" id="PF07992"/>
    </source>
</evidence>